<dbReference type="Proteomes" id="UP000216624">
    <property type="component" value="Unassembled WGS sequence"/>
</dbReference>
<comment type="caution">
    <text evidence="1">The sequence shown here is derived from an EMBL/GenBank/DDBJ whole genome shotgun (WGS) entry which is preliminary data.</text>
</comment>
<sequence length="96" mass="11022">MNSATSEEDRRIIARGLQDIEKFKKMLASFKEIHEVGTPEYEKINQQKRNYTSLQNGPKVPSIEIHNDDGEQMDYNSQEEPETKRFKTNSGGSTSN</sequence>
<gene>
    <name evidence="1" type="ORF">FL82_02070</name>
</gene>
<accession>A0A261B8Q9</accession>
<dbReference type="EMBL" id="NMWX01000001">
    <property type="protein sequence ID" value="OZG06408.1"/>
    <property type="molecule type" value="Genomic_DNA"/>
</dbReference>
<evidence type="ECO:0000313" key="2">
    <source>
        <dbReference type="Proteomes" id="UP000216624"/>
    </source>
</evidence>
<evidence type="ECO:0000313" key="1">
    <source>
        <dbReference type="EMBL" id="OZG06408.1"/>
    </source>
</evidence>
<keyword evidence="2" id="KW-1185">Reference proteome</keyword>
<protein>
    <submittedName>
        <fullName evidence="1">Uncharacterized protein</fullName>
    </submittedName>
</protein>
<proteinExistence type="predicted"/>
<feature type="non-terminal residue" evidence="1">
    <location>
        <position position="1"/>
    </location>
</feature>
<dbReference type="CTD" id="9819597"/>
<dbReference type="HOGENOM" id="CLU_2361717_0_0_1"/>
<organism evidence="1 2">
    <name type="scientific">Caenorhabditis remanei</name>
    <name type="common">Caenorhabditis vulgaris</name>
    <dbReference type="NCBI Taxonomy" id="31234"/>
    <lineage>
        <taxon>Eukaryota</taxon>
        <taxon>Metazoa</taxon>
        <taxon>Ecdysozoa</taxon>
        <taxon>Nematoda</taxon>
        <taxon>Chromadorea</taxon>
        <taxon>Rhabditida</taxon>
        <taxon>Rhabditina</taxon>
        <taxon>Rhabditomorpha</taxon>
        <taxon>Rhabditoidea</taxon>
        <taxon>Rhabditidae</taxon>
        <taxon>Peloderinae</taxon>
        <taxon>Caenorhabditis</taxon>
    </lineage>
</organism>
<dbReference type="KEGG" id="crq:GCK72_025369"/>
<reference evidence="1" key="1">
    <citation type="submission" date="2017-08" db="EMBL/GenBank/DDBJ databases">
        <authorList>
            <person name="de Groot N.N."/>
        </authorList>
    </citation>
    <scope>NUCLEOTIDE SEQUENCE [LARGE SCALE GENOMIC DNA]</scope>
    <source>
        <strain evidence="1">PX439</strain>
    </source>
</reference>
<name>A0A261B8Q9_CAERE</name>